<evidence type="ECO:0000256" key="1">
    <source>
        <dbReference type="SAM" id="Phobius"/>
    </source>
</evidence>
<protein>
    <submittedName>
        <fullName evidence="2">Uncharacterized protein</fullName>
    </submittedName>
</protein>
<organism evidence="2 3">
    <name type="scientific">Prochlorococcus marinus (strain MIT 9211)</name>
    <dbReference type="NCBI Taxonomy" id="93059"/>
    <lineage>
        <taxon>Bacteria</taxon>
        <taxon>Bacillati</taxon>
        <taxon>Cyanobacteriota</taxon>
        <taxon>Cyanophyceae</taxon>
        <taxon>Synechococcales</taxon>
        <taxon>Prochlorococcaceae</taxon>
        <taxon>Prochlorococcus</taxon>
    </lineage>
</organism>
<keyword evidence="1" id="KW-0812">Transmembrane</keyword>
<proteinExistence type="predicted"/>
<dbReference type="HOGENOM" id="CLU_2993101_0_0_3"/>
<evidence type="ECO:0000313" key="3">
    <source>
        <dbReference type="Proteomes" id="UP000000788"/>
    </source>
</evidence>
<reference evidence="2 3" key="1">
    <citation type="journal article" date="2007" name="PLoS Genet.">
        <title>Patterns and implications of gene gain and loss in the evolution of Prochlorococcus.</title>
        <authorList>
            <person name="Kettler G.C."/>
            <person name="Martiny A.C."/>
            <person name="Huang K."/>
            <person name="Zucker J."/>
            <person name="Coleman M.L."/>
            <person name="Rodrigue S."/>
            <person name="Chen F."/>
            <person name="Lapidus A."/>
            <person name="Ferriera S."/>
            <person name="Johnson J."/>
            <person name="Steglich C."/>
            <person name="Church G.M."/>
            <person name="Richardson P."/>
            <person name="Chisholm S.W."/>
        </authorList>
    </citation>
    <scope>NUCLEOTIDE SEQUENCE [LARGE SCALE GENOMIC DNA]</scope>
    <source>
        <strain evidence="3">MIT 9211</strain>
    </source>
</reference>
<accession>A9BAB1</accession>
<dbReference type="STRING" id="93059.P9211_08421"/>
<keyword evidence="1" id="KW-1133">Transmembrane helix</keyword>
<dbReference type="Proteomes" id="UP000000788">
    <property type="component" value="Chromosome"/>
</dbReference>
<dbReference type="KEGG" id="pmj:P9211_08421"/>
<keyword evidence="1" id="KW-0472">Membrane</keyword>
<gene>
    <name evidence="2" type="ordered locus">P9211_08421</name>
</gene>
<evidence type="ECO:0000313" key="2">
    <source>
        <dbReference type="EMBL" id="ABX08773.1"/>
    </source>
</evidence>
<keyword evidence="3" id="KW-1185">Reference proteome</keyword>
<dbReference type="EMBL" id="CP000878">
    <property type="protein sequence ID" value="ABX08773.1"/>
    <property type="molecule type" value="Genomic_DNA"/>
</dbReference>
<sequence length="57" mass="6786">MFGEEMEMAQLISNYISYFQGFGFNTYLSLITFSLLLFITFSVAYISYVDFKDKRRK</sequence>
<dbReference type="AlphaFoldDB" id="A9BAB1"/>
<feature type="transmembrane region" description="Helical" evidence="1">
    <location>
        <begin position="27"/>
        <end position="48"/>
    </location>
</feature>
<name>A9BAB1_PROM4</name>